<evidence type="ECO:0000313" key="1">
    <source>
        <dbReference type="EMBL" id="OSD06513.1"/>
    </source>
</evidence>
<dbReference type="EMBL" id="KZ084090">
    <property type="protein sequence ID" value="OSD06513.1"/>
    <property type="molecule type" value="Genomic_DNA"/>
</dbReference>
<dbReference type="AlphaFoldDB" id="A0A1Y2J0S9"/>
<proteinExistence type="predicted"/>
<reference evidence="1 2" key="1">
    <citation type="journal article" date="2015" name="Biotechnol. Biofuels">
        <title>Enhanced degradation of softwood versus hardwood by the white-rot fungus Pycnoporus coccineus.</title>
        <authorList>
            <person name="Couturier M."/>
            <person name="Navarro D."/>
            <person name="Chevret D."/>
            <person name="Henrissat B."/>
            <person name="Piumi F."/>
            <person name="Ruiz-Duenas F.J."/>
            <person name="Martinez A.T."/>
            <person name="Grigoriev I.V."/>
            <person name="Riley R."/>
            <person name="Lipzen A."/>
            <person name="Berrin J.G."/>
            <person name="Master E.R."/>
            <person name="Rosso M.N."/>
        </authorList>
    </citation>
    <scope>NUCLEOTIDE SEQUENCE [LARGE SCALE GENOMIC DNA]</scope>
    <source>
        <strain evidence="1 2">BRFM310</strain>
    </source>
</reference>
<protein>
    <submittedName>
        <fullName evidence="1">Uncharacterized protein</fullName>
    </submittedName>
</protein>
<keyword evidence="2" id="KW-1185">Reference proteome</keyword>
<dbReference type="Proteomes" id="UP000193067">
    <property type="component" value="Unassembled WGS sequence"/>
</dbReference>
<sequence length="178" mass="19402">MFIDADWGRVVLDASRRLPCRRIGCAGRILLRLAFVTVESVGDAAMYVRRPQVPSQPQPCGVLEVRTGAWACRTASRELASGGGCRHHSFRAAQFGHSISHLSQPATHKGRACSLSCQWPVEHEQRNDPQPRAGHMHISRTYVGRRCARDRIGPKSAPGGSRSATSTSPVALLRLTAV</sequence>
<name>A0A1Y2J0S9_TRAC3</name>
<organism evidence="1 2">
    <name type="scientific">Trametes coccinea (strain BRFM310)</name>
    <name type="common">Pycnoporus coccineus</name>
    <dbReference type="NCBI Taxonomy" id="1353009"/>
    <lineage>
        <taxon>Eukaryota</taxon>
        <taxon>Fungi</taxon>
        <taxon>Dikarya</taxon>
        <taxon>Basidiomycota</taxon>
        <taxon>Agaricomycotina</taxon>
        <taxon>Agaricomycetes</taxon>
        <taxon>Polyporales</taxon>
        <taxon>Polyporaceae</taxon>
        <taxon>Trametes</taxon>
    </lineage>
</organism>
<evidence type="ECO:0000313" key="2">
    <source>
        <dbReference type="Proteomes" id="UP000193067"/>
    </source>
</evidence>
<accession>A0A1Y2J0S9</accession>
<gene>
    <name evidence="1" type="ORF">PYCCODRAFT_942443</name>
</gene>